<gene>
    <name evidence="2" type="ORF">B0T25DRAFT_583682</name>
</gene>
<proteinExistence type="predicted"/>
<dbReference type="EMBL" id="JAUIQD010000006">
    <property type="protein sequence ID" value="KAK3346502.1"/>
    <property type="molecule type" value="Genomic_DNA"/>
</dbReference>
<keyword evidence="3" id="KW-1185">Reference proteome</keyword>
<protein>
    <recommendedName>
        <fullName evidence="4">Secreted protein</fullName>
    </recommendedName>
</protein>
<evidence type="ECO:0008006" key="4">
    <source>
        <dbReference type="Google" id="ProtNLM"/>
    </source>
</evidence>
<dbReference type="AlphaFoldDB" id="A0AAJ0MAV7"/>
<evidence type="ECO:0000256" key="1">
    <source>
        <dbReference type="SAM" id="SignalP"/>
    </source>
</evidence>
<sequence>MMFAFPSATSLLGTAAGLVMLAAPAQARTWAGGVDMEQACDWQYAPNWSAVLIVQSSSGWICTDGTAIRSIDVGYFCRRRYGSNAYADPQGGGPYDWGCYFP</sequence>
<feature type="signal peptide" evidence="1">
    <location>
        <begin position="1"/>
        <end position="27"/>
    </location>
</feature>
<evidence type="ECO:0000313" key="2">
    <source>
        <dbReference type="EMBL" id="KAK3346502.1"/>
    </source>
</evidence>
<comment type="caution">
    <text evidence="2">The sequence shown here is derived from an EMBL/GenBank/DDBJ whole genome shotgun (WGS) entry which is preliminary data.</text>
</comment>
<feature type="chain" id="PRO_5042538147" description="Secreted protein" evidence="1">
    <location>
        <begin position="28"/>
        <end position="102"/>
    </location>
</feature>
<evidence type="ECO:0000313" key="3">
    <source>
        <dbReference type="Proteomes" id="UP001275084"/>
    </source>
</evidence>
<accession>A0AAJ0MAV7</accession>
<keyword evidence="1" id="KW-0732">Signal</keyword>
<name>A0AAJ0MAV7_9PEZI</name>
<reference evidence="2" key="2">
    <citation type="submission" date="2023-06" db="EMBL/GenBank/DDBJ databases">
        <authorList>
            <consortium name="Lawrence Berkeley National Laboratory"/>
            <person name="Haridas S."/>
            <person name="Hensen N."/>
            <person name="Bonometti L."/>
            <person name="Westerberg I."/>
            <person name="Brannstrom I.O."/>
            <person name="Guillou S."/>
            <person name="Cros-Aarteil S."/>
            <person name="Calhoun S."/>
            <person name="Kuo A."/>
            <person name="Mondo S."/>
            <person name="Pangilinan J."/>
            <person name="Riley R."/>
            <person name="Labutti K."/>
            <person name="Andreopoulos B."/>
            <person name="Lipzen A."/>
            <person name="Chen C."/>
            <person name="Yanf M."/>
            <person name="Daum C."/>
            <person name="Ng V."/>
            <person name="Clum A."/>
            <person name="Steindorff A."/>
            <person name="Ohm R."/>
            <person name="Martin F."/>
            <person name="Silar P."/>
            <person name="Natvig D."/>
            <person name="Lalanne C."/>
            <person name="Gautier V."/>
            <person name="Ament-Velasquez S.L."/>
            <person name="Kruys A."/>
            <person name="Hutchinson M.I."/>
            <person name="Powell A.J."/>
            <person name="Barry K."/>
            <person name="Miller A.N."/>
            <person name="Grigoriev I.V."/>
            <person name="Debuchy R."/>
            <person name="Gladieux P."/>
            <person name="Thoren M.H."/>
            <person name="Johannesson H."/>
        </authorList>
    </citation>
    <scope>NUCLEOTIDE SEQUENCE</scope>
    <source>
        <strain evidence="2">CBS 955.72</strain>
    </source>
</reference>
<organism evidence="2 3">
    <name type="scientific">Lasiosphaeria hispida</name>
    <dbReference type="NCBI Taxonomy" id="260671"/>
    <lineage>
        <taxon>Eukaryota</taxon>
        <taxon>Fungi</taxon>
        <taxon>Dikarya</taxon>
        <taxon>Ascomycota</taxon>
        <taxon>Pezizomycotina</taxon>
        <taxon>Sordariomycetes</taxon>
        <taxon>Sordariomycetidae</taxon>
        <taxon>Sordariales</taxon>
        <taxon>Lasiosphaeriaceae</taxon>
        <taxon>Lasiosphaeria</taxon>
    </lineage>
</organism>
<dbReference type="Proteomes" id="UP001275084">
    <property type="component" value="Unassembled WGS sequence"/>
</dbReference>
<reference evidence="2" key="1">
    <citation type="journal article" date="2023" name="Mol. Phylogenet. Evol.">
        <title>Genome-scale phylogeny and comparative genomics of the fungal order Sordariales.</title>
        <authorList>
            <person name="Hensen N."/>
            <person name="Bonometti L."/>
            <person name="Westerberg I."/>
            <person name="Brannstrom I.O."/>
            <person name="Guillou S."/>
            <person name="Cros-Aarteil S."/>
            <person name="Calhoun S."/>
            <person name="Haridas S."/>
            <person name="Kuo A."/>
            <person name="Mondo S."/>
            <person name="Pangilinan J."/>
            <person name="Riley R."/>
            <person name="LaButti K."/>
            <person name="Andreopoulos B."/>
            <person name="Lipzen A."/>
            <person name="Chen C."/>
            <person name="Yan M."/>
            <person name="Daum C."/>
            <person name="Ng V."/>
            <person name="Clum A."/>
            <person name="Steindorff A."/>
            <person name="Ohm R.A."/>
            <person name="Martin F."/>
            <person name="Silar P."/>
            <person name="Natvig D.O."/>
            <person name="Lalanne C."/>
            <person name="Gautier V."/>
            <person name="Ament-Velasquez S.L."/>
            <person name="Kruys A."/>
            <person name="Hutchinson M.I."/>
            <person name="Powell A.J."/>
            <person name="Barry K."/>
            <person name="Miller A.N."/>
            <person name="Grigoriev I.V."/>
            <person name="Debuchy R."/>
            <person name="Gladieux P."/>
            <person name="Hiltunen Thoren M."/>
            <person name="Johannesson H."/>
        </authorList>
    </citation>
    <scope>NUCLEOTIDE SEQUENCE</scope>
    <source>
        <strain evidence="2">CBS 955.72</strain>
    </source>
</reference>